<gene>
    <name evidence="3" type="ORF">Psch_04101</name>
</gene>
<evidence type="ECO:0000313" key="4">
    <source>
        <dbReference type="Proteomes" id="UP000298324"/>
    </source>
</evidence>
<dbReference type="Pfam" id="PF01206">
    <property type="entry name" value="TusA"/>
    <property type="match status" value="1"/>
</dbReference>
<proteinExistence type="inferred from homology"/>
<dbReference type="RefSeq" id="WP_190259504.1">
    <property type="nucleotide sequence ID" value="NZ_QFGA01000004.1"/>
</dbReference>
<comment type="similarity">
    <text evidence="1">Belongs to the sulfur carrier protein TusA family.</text>
</comment>
<dbReference type="AlphaFoldDB" id="A0A4Y7R5Y3"/>
<name>A0A4Y7R5Y3_9FIRM</name>
<keyword evidence="4" id="KW-1185">Reference proteome</keyword>
<comment type="caution">
    <text evidence="3">The sequence shown here is derived from an EMBL/GenBank/DDBJ whole genome shotgun (WGS) entry which is preliminary data.</text>
</comment>
<feature type="domain" description="UPF0033" evidence="2">
    <location>
        <begin position="5"/>
        <end position="73"/>
    </location>
</feature>
<dbReference type="CDD" id="cd00291">
    <property type="entry name" value="SirA_YedF_YeeD"/>
    <property type="match status" value="1"/>
</dbReference>
<dbReference type="InterPro" id="IPR001455">
    <property type="entry name" value="TusA-like"/>
</dbReference>
<organism evidence="3 4">
    <name type="scientific">Pelotomaculum schinkii</name>
    <dbReference type="NCBI Taxonomy" id="78350"/>
    <lineage>
        <taxon>Bacteria</taxon>
        <taxon>Bacillati</taxon>
        <taxon>Bacillota</taxon>
        <taxon>Clostridia</taxon>
        <taxon>Eubacteriales</taxon>
        <taxon>Desulfotomaculaceae</taxon>
        <taxon>Pelotomaculum</taxon>
    </lineage>
</organism>
<dbReference type="PANTHER" id="PTHR33279">
    <property type="entry name" value="SULFUR CARRIER PROTEIN YEDF-RELATED"/>
    <property type="match status" value="1"/>
</dbReference>
<accession>A0A4Y7R5Y3</accession>
<dbReference type="Proteomes" id="UP000298324">
    <property type="component" value="Unassembled WGS sequence"/>
</dbReference>
<dbReference type="PANTHER" id="PTHR33279:SF6">
    <property type="entry name" value="SULFUR CARRIER PROTEIN YEDF-RELATED"/>
    <property type="match status" value="1"/>
</dbReference>
<dbReference type="Gene3D" id="3.30.110.40">
    <property type="entry name" value="TusA-like domain"/>
    <property type="match status" value="1"/>
</dbReference>
<dbReference type="EMBL" id="QFGA01000004">
    <property type="protein sequence ID" value="TEB04374.1"/>
    <property type="molecule type" value="Genomic_DNA"/>
</dbReference>
<protein>
    <recommendedName>
        <fullName evidence="2">UPF0033 domain-containing protein</fullName>
    </recommendedName>
</protein>
<evidence type="ECO:0000256" key="1">
    <source>
        <dbReference type="ARBA" id="ARBA00008984"/>
    </source>
</evidence>
<sequence length="74" mass="8516">MAVRDLDCLYEACPIPLIKTMKELRTMNSGDILVVHSDQSCVGVIMVEWAEQNNYQVKLVETENGEWEVYIQKP</sequence>
<dbReference type="InterPro" id="IPR036868">
    <property type="entry name" value="TusA-like_sf"/>
</dbReference>
<dbReference type="SUPFAM" id="SSF64307">
    <property type="entry name" value="SirA-like"/>
    <property type="match status" value="1"/>
</dbReference>
<reference evidence="3 4" key="1">
    <citation type="journal article" date="2018" name="Environ. Microbiol.">
        <title>Novel energy conservation strategies and behaviour of Pelotomaculum schinkii driving syntrophic propionate catabolism.</title>
        <authorList>
            <person name="Hidalgo-Ahumada C.A.P."/>
            <person name="Nobu M.K."/>
            <person name="Narihiro T."/>
            <person name="Tamaki H."/>
            <person name="Liu W.T."/>
            <person name="Kamagata Y."/>
            <person name="Stams A.J.M."/>
            <person name="Imachi H."/>
            <person name="Sousa D.Z."/>
        </authorList>
    </citation>
    <scope>NUCLEOTIDE SEQUENCE [LARGE SCALE GENOMIC DNA]</scope>
    <source>
        <strain evidence="3 4">HH</strain>
    </source>
</reference>
<evidence type="ECO:0000259" key="2">
    <source>
        <dbReference type="Pfam" id="PF01206"/>
    </source>
</evidence>
<evidence type="ECO:0000313" key="3">
    <source>
        <dbReference type="EMBL" id="TEB04374.1"/>
    </source>
</evidence>